<accession>A0A7R7X9T3</accession>
<dbReference type="InterPro" id="IPR023296">
    <property type="entry name" value="Glyco_hydro_beta-prop_sf"/>
</dbReference>
<dbReference type="AlphaFoldDB" id="A0A7R7X9T3"/>
<dbReference type="KEGG" id="apuu:APUU_10219A"/>
<name>A0A7R7X9T3_9EURO</name>
<proteinExistence type="inferred from homology"/>
<dbReference type="RefSeq" id="XP_041549585.1">
    <property type="nucleotide sequence ID" value="XM_041698363.1"/>
</dbReference>
<dbReference type="Pfam" id="PF04616">
    <property type="entry name" value="Glyco_hydro_43"/>
    <property type="match status" value="1"/>
</dbReference>
<dbReference type="EMBL" id="AP024443">
    <property type="protein sequence ID" value="BCS17391.1"/>
    <property type="molecule type" value="Genomic_DNA"/>
</dbReference>
<dbReference type="InterPro" id="IPR006710">
    <property type="entry name" value="Glyco_hydro_43"/>
</dbReference>
<organism evidence="6 7">
    <name type="scientific">Aspergillus puulaauensis</name>
    <dbReference type="NCBI Taxonomy" id="1220207"/>
    <lineage>
        <taxon>Eukaryota</taxon>
        <taxon>Fungi</taxon>
        <taxon>Dikarya</taxon>
        <taxon>Ascomycota</taxon>
        <taxon>Pezizomycotina</taxon>
        <taxon>Eurotiomycetes</taxon>
        <taxon>Eurotiomycetidae</taxon>
        <taxon>Eurotiales</taxon>
        <taxon>Aspergillaceae</taxon>
        <taxon>Aspergillus</taxon>
    </lineage>
</organism>
<evidence type="ECO:0008006" key="8">
    <source>
        <dbReference type="Google" id="ProtNLM"/>
    </source>
</evidence>
<evidence type="ECO:0000256" key="1">
    <source>
        <dbReference type="ARBA" id="ARBA00009865"/>
    </source>
</evidence>
<evidence type="ECO:0000256" key="4">
    <source>
        <dbReference type="ARBA" id="ARBA00023295"/>
    </source>
</evidence>
<reference evidence="6" key="2">
    <citation type="submission" date="2021-02" db="EMBL/GenBank/DDBJ databases">
        <title>Aspergillus puulaauensis MK2 genome sequence.</title>
        <authorList>
            <person name="Futagami T."/>
            <person name="Mori K."/>
            <person name="Kadooka C."/>
            <person name="Tanaka T."/>
        </authorList>
    </citation>
    <scope>NUCLEOTIDE SEQUENCE</scope>
    <source>
        <strain evidence="6">MK2</strain>
    </source>
</reference>
<dbReference type="SUPFAM" id="SSF75005">
    <property type="entry name" value="Arabinanase/levansucrase/invertase"/>
    <property type="match status" value="1"/>
</dbReference>
<dbReference type="OrthoDB" id="9970295at2759"/>
<dbReference type="GO" id="GO:0004553">
    <property type="term" value="F:hydrolase activity, hydrolyzing O-glycosyl compounds"/>
    <property type="evidence" value="ECO:0007669"/>
    <property type="project" value="InterPro"/>
</dbReference>
<comment type="similarity">
    <text evidence="1 5">Belongs to the glycosyl hydrolase 43 family.</text>
</comment>
<sequence length="360" mass="39918">MATESQLQIVPGTTWTAINTGLHIQAHGVGFLEVDGVFYLIGEDKTNGTFFQQINAYSSGDLVRWKLEGPLLTVSKDNKEGDLDARRIVERPKVIYNEQMATYVMYVHIDNEDYTDARVGVATCKTVTGTYEYRGSFRPLGYESRDIGLFQDDDGAAYLLTEDVYSYASSMSGPWSPWKEFADVGSNTCESQSSAIVPLNQETALYWGDRWCPSNLAQSTYVFLPLEKRGHEIYMQNRGSWVLDTATKSWEEMPPGTVAPSQGREKDFSCHLRSSTAGLTTLRIRYRNPSAKSQQVAVEVNGKRQTVDFLPTGARKQGVQEEGESVLHCALVSGDNSVVIQDAKTGLEILGVGFVNLARS</sequence>
<dbReference type="PANTHER" id="PTHR22925:SF3">
    <property type="entry name" value="GLYCOSYL HYDROLASE FAMILY PROTEIN 43"/>
    <property type="match status" value="1"/>
</dbReference>
<dbReference type="GO" id="GO:0005975">
    <property type="term" value="P:carbohydrate metabolic process"/>
    <property type="evidence" value="ECO:0007669"/>
    <property type="project" value="InterPro"/>
</dbReference>
<evidence type="ECO:0000313" key="6">
    <source>
        <dbReference type="EMBL" id="BCS17391.1"/>
    </source>
</evidence>
<evidence type="ECO:0000256" key="3">
    <source>
        <dbReference type="ARBA" id="ARBA00022801"/>
    </source>
</evidence>
<keyword evidence="3 5" id="KW-0378">Hydrolase</keyword>
<evidence type="ECO:0000256" key="2">
    <source>
        <dbReference type="ARBA" id="ARBA00022729"/>
    </source>
</evidence>
<dbReference type="GeneID" id="64967396"/>
<dbReference type="Gene3D" id="2.60.120.260">
    <property type="entry name" value="Galactose-binding domain-like"/>
    <property type="match status" value="1"/>
</dbReference>
<dbReference type="PANTHER" id="PTHR22925">
    <property type="entry name" value="GLYCOSYL HYDROLASE 43 FAMILY MEMBER"/>
    <property type="match status" value="1"/>
</dbReference>
<evidence type="ECO:0000256" key="5">
    <source>
        <dbReference type="RuleBase" id="RU361187"/>
    </source>
</evidence>
<reference evidence="6" key="1">
    <citation type="submission" date="2021-01" db="EMBL/GenBank/DDBJ databases">
        <authorList>
            <consortium name="Aspergillus puulaauensis MK2 genome sequencing consortium"/>
            <person name="Kazuki M."/>
            <person name="Futagami T."/>
        </authorList>
    </citation>
    <scope>NUCLEOTIDE SEQUENCE</scope>
    <source>
        <strain evidence="6">MK2</strain>
    </source>
</reference>
<dbReference type="Proteomes" id="UP000654913">
    <property type="component" value="Chromosome 1"/>
</dbReference>
<protein>
    <recommendedName>
        <fullName evidence="8">Glycosyl hydrolase</fullName>
    </recommendedName>
</protein>
<gene>
    <name evidence="6" type="ORF">APUU_10219A</name>
</gene>
<dbReference type="Gene3D" id="2.115.10.20">
    <property type="entry name" value="Glycosyl hydrolase domain, family 43"/>
    <property type="match status" value="2"/>
</dbReference>
<keyword evidence="7" id="KW-1185">Reference proteome</keyword>
<keyword evidence="2" id="KW-0732">Signal</keyword>
<keyword evidence="4 5" id="KW-0326">Glycosidase</keyword>
<evidence type="ECO:0000313" key="7">
    <source>
        <dbReference type="Proteomes" id="UP000654913"/>
    </source>
</evidence>